<sequence>MNAMEVKPHERGLVRLFKLNMRPEEARFLKEPGAAAQVLGVEEMEDGQVEIFPVSDLEELGLAGYLREGLGVPAERLDTERLAGIEGWVMVVRSPAFGGRAETLRPAPKVELVDIFAEEGVDWTPGPEPLEVESAKPHSTPRVPPRQARQEARNKGAMVFAIVMALVIGGLLWLIL</sequence>
<gene>
    <name evidence="3" type="ORF">ACFORG_12940</name>
</gene>
<evidence type="ECO:0008006" key="5">
    <source>
        <dbReference type="Google" id="ProtNLM"/>
    </source>
</evidence>
<accession>A0ABV7TID2</accession>
<comment type="caution">
    <text evidence="3">The sequence shown here is derived from an EMBL/GenBank/DDBJ whole genome shotgun (WGS) entry which is preliminary data.</text>
</comment>
<evidence type="ECO:0000256" key="2">
    <source>
        <dbReference type="SAM" id="Phobius"/>
    </source>
</evidence>
<organism evidence="3 4">
    <name type="scientific">Lutimaribacter marinistellae</name>
    <dbReference type="NCBI Taxonomy" id="1820329"/>
    <lineage>
        <taxon>Bacteria</taxon>
        <taxon>Pseudomonadati</taxon>
        <taxon>Pseudomonadota</taxon>
        <taxon>Alphaproteobacteria</taxon>
        <taxon>Rhodobacterales</taxon>
        <taxon>Roseobacteraceae</taxon>
        <taxon>Lutimaribacter</taxon>
    </lineage>
</organism>
<keyword evidence="2" id="KW-1133">Transmembrane helix</keyword>
<keyword evidence="2" id="KW-0812">Transmembrane</keyword>
<dbReference type="EMBL" id="JBHRXI010000012">
    <property type="protein sequence ID" value="MFC3614672.1"/>
    <property type="molecule type" value="Genomic_DNA"/>
</dbReference>
<keyword evidence="2" id="KW-0472">Membrane</keyword>
<proteinExistence type="predicted"/>
<protein>
    <recommendedName>
        <fullName evidence="5">Aspartate carbamoyltransferase catalytic subunit</fullName>
    </recommendedName>
</protein>
<feature type="transmembrane region" description="Helical" evidence="2">
    <location>
        <begin position="156"/>
        <end position="175"/>
    </location>
</feature>
<evidence type="ECO:0000256" key="1">
    <source>
        <dbReference type="SAM" id="MobiDB-lite"/>
    </source>
</evidence>
<name>A0ABV7TID2_9RHOB</name>
<dbReference type="Proteomes" id="UP001595629">
    <property type="component" value="Unassembled WGS sequence"/>
</dbReference>
<reference evidence="4" key="1">
    <citation type="journal article" date="2019" name="Int. J. Syst. Evol. Microbiol.">
        <title>The Global Catalogue of Microorganisms (GCM) 10K type strain sequencing project: providing services to taxonomists for standard genome sequencing and annotation.</title>
        <authorList>
            <consortium name="The Broad Institute Genomics Platform"/>
            <consortium name="The Broad Institute Genome Sequencing Center for Infectious Disease"/>
            <person name="Wu L."/>
            <person name="Ma J."/>
        </authorList>
    </citation>
    <scope>NUCLEOTIDE SEQUENCE [LARGE SCALE GENOMIC DNA]</scope>
    <source>
        <strain evidence="4">KCTC 42911</strain>
    </source>
</reference>
<evidence type="ECO:0000313" key="3">
    <source>
        <dbReference type="EMBL" id="MFC3614672.1"/>
    </source>
</evidence>
<feature type="region of interest" description="Disordered" evidence="1">
    <location>
        <begin position="126"/>
        <end position="150"/>
    </location>
</feature>
<dbReference type="RefSeq" id="WP_386735949.1">
    <property type="nucleotide sequence ID" value="NZ_JBHRXI010000012.1"/>
</dbReference>
<keyword evidence="4" id="KW-1185">Reference proteome</keyword>
<evidence type="ECO:0000313" key="4">
    <source>
        <dbReference type="Proteomes" id="UP001595629"/>
    </source>
</evidence>